<keyword evidence="4" id="KW-1185">Reference proteome</keyword>
<accession>A0ABW3HMV0</accession>
<keyword evidence="1" id="KW-0812">Transmembrane</keyword>
<evidence type="ECO:0000313" key="3">
    <source>
        <dbReference type="EMBL" id="MFD0958832.1"/>
    </source>
</evidence>
<reference evidence="4" key="1">
    <citation type="journal article" date="2019" name="Int. J. Syst. Evol. Microbiol.">
        <title>The Global Catalogue of Microorganisms (GCM) 10K type strain sequencing project: providing services to taxonomists for standard genome sequencing and annotation.</title>
        <authorList>
            <consortium name="The Broad Institute Genomics Platform"/>
            <consortium name="The Broad Institute Genome Sequencing Center for Infectious Disease"/>
            <person name="Wu L."/>
            <person name="Ma J."/>
        </authorList>
    </citation>
    <scope>NUCLEOTIDE SEQUENCE [LARGE SCALE GENOMIC DNA]</scope>
    <source>
        <strain evidence="4">CCUG 59129</strain>
    </source>
</reference>
<feature type="transmembrane region" description="Helical" evidence="1">
    <location>
        <begin position="98"/>
        <end position="118"/>
    </location>
</feature>
<gene>
    <name evidence="3" type="ORF">ACFQ2I_05450</name>
</gene>
<dbReference type="InterPro" id="IPR027383">
    <property type="entry name" value="Znf_put"/>
</dbReference>
<name>A0ABW3HMV0_9BACL</name>
<feature type="domain" description="Putative zinc-finger" evidence="2">
    <location>
        <begin position="3"/>
        <end position="36"/>
    </location>
</feature>
<sequence length="200" mass="22240">MKCTEVQQKFGEYWDLMEGDEERTAIDFHLTQCSACNEQYEIWEASQQLIKDSSINAEIFGSLELMNRNVMDRIYASTSLMSVPTKSYKFTQAFKRNISIVIAACMAMFASALFVFVLDGKDVDQSVKLSELSGLIETANAATTGSVVKASLYAEIPVASISDPVVLEVVPGFPHYYIALSLIGLILCLLVLNWLARVRN</sequence>
<dbReference type="Pfam" id="PF13490">
    <property type="entry name" value="zf-HC2"/>
    <property type="match status" value="1"/>
</dbReference>
<evidence type="ECO:0000259" key="2">
    <source>
        <dbReference type="Pfam" id="PF13490"/>
    </source>
</evidence>
<comment type="caution">
    <text evidence="3">The sequence shown here is derived from an EMBL/GenBank/DDBJ whole genome shotgun (WGS) entry which is preliminary data.</text>
</comment>
<organism evidence="3 4">
    <name type="scientific">Paenibacillus chungangensis</name>
    <dbReference type="NCBI Taxonomy" id="696535"/>
    <lineage>
        <taxon>Bacteria</taxon>
        <taxon>Bacillati</taxon>
        <taxon>Bacillota</taxon>
        <taxon>Bacilli</taxon>
        <taxon>Bacillales</taxon>
        <taxon>Paenibacillaceae</taxon>
        <taxon>Paenibacillus</taxon>
    </lineage>
</organism>
<keyword evidence="1" id="KW-0472">Membrane</keyword>
<keyword evidence="1" id="KW-1133">Transmembrane helix</keyword>
<dbReference type="RefSeq" id="WP_377562635.1">
    <property type="nucleotide sequence ID" value="NZ_JBHTJZ010000005.1"/>
</dbReference>
<proteinExistence type="predicted"/>
<dbReference type="EMBL" id="JBHTJZ010000005">
    <property type="protein sequence ID" value="MFD0958832.1"/>
    <property type="molecule type" value="Genomic_DNA"/>
</dbReference>
<dbReference type="Proteomes" id="UP001596989">
    <property type="component" value="Unassembled WGS sequence"/>
</dbReference>
<feature type="transmembrane region" description="Helical" evidence="1">
    <location>
        <begin position="176"/>
        <end position="196"/>
    </location>
</feature>
<protein>
    <submittedName>
        <fullName evidence="3">Zf-HC2 domain-containing protein</fullName>
    </submittedName>
</protein>
<evidence type="ECO:0000256" key="1">
    <source>
        <dbReference type="SAM" id="Phobius"/>
    </source>
</evidence>
<evidence type="ECO:0000313" key="4">
    <source>
        <dbReference type="Proteomes" id="UP001596989"/>
    </source>
</evidence>